<keyword evidence="3" id="KW-1185">Reference proteome</keyword>
<dbReference type="EMBL" id="JARKIE010000116">
    <property type="protein sequence ID" value="KAJ7681581.1"/>
    <property type="molecule type" value="Genomic_DNA"/>
</dbReference>
<accession>A0AAD7D6I6</accession>
<proteinExistence type="predicted"/>
<dbReference type="AlphaFoldDB" id="A0AAD7D6I6"/>
<evidence type="ECO:0000313" key="3">
    <source>
        <dbReference type="Proteomes" id="UP001221757"/>
    </source>
</evidence>
<dbReference type="Proteomes" id="UP001221757">
    <property type="component" value="Unassembled WGS sequence"/>
</dbReference>
<gene>
    <name evidence="2" type="ORF">B0H17DRAFT_1205708</name>
</gene>
<reference evidence="2" key="1">
    <citation type="submission" date="2023-03" db="EMBL/GenBank/DDBJ databases">
        <title>Massive genome expansion in bonnet fungi (Mycena s.s.) driven by repeated elements and novel gene families across ecological guilds.</title>
        <authorList>
            <consortium name="Lawrence Berkeley National Laboratory"/>
            <person name="Harder C.B."/>
            <person name="Miyauchi S."/>
            <person name="Viragh M."/>
            <person name="Kuo A."/>
            <person name="Thoen E."/>
            <person name="Andreopoulos B."/>
            <person name="Lu D."/>
            <person name="Skrede I."/>
            <person name="Drula E."/>
            <person name="Henrissat B."/>
            <person name="Morin E."/>
            <person name="Kohler A."/>
            <person name="Barry K."/>
            <person name="LaButti K."/>
            <person name="Morin E."/>
            <person name="Salamov A."/>
            <person name="Lipzen A."/>
            <person name="Mereny Z."/>
            <person name="Hegedus B."/>
            <person name="Baldrian P."/>
            <person name="Stursova M."/>
            <person name="Weitz H."/>
            <person name="Taylor A."/>
            <person name="Grigoriev I.V."/>
            <person name="Nagy L.G."/>
            <person name="Martin F."/>
            <person name="Kauserud H."/>
        </authorList>
    </citation>
    <scope>NUCLEOTIDE SEQUENCE</scope>
    <source>
        <strain evidence="2">CBHHK067</strain>
    </source>
</reference>
<name>A0AAD7D6I6_MYCRO</name>
<evidence type="ECO:0000313" key="2">
    <source>
        <dbReference type="EMBL" id="KAJ7681581.1"/>
    </source>
</evidence>
<comment type="caution">
    <text evidence="2">The sequence shown here is derived from an EMBL/GenBank/DDBJ whole genome shotgun (WGS) entry which is preliminary data.</text>
</comment>
<evidence type="ECO:0000256" key="1">
    <source>
        <dbReference type="SAM" id="MobiDB-lite"/>
    </source>
</evidence>
<protein>
    <submittedName>
        <fullName evidence="2">Uncharacterized protein</fullName>
    </submittedName>
</protein>
<organism evidence="2 3">
    <name type="scientific">Mycena rosella</name>
    <name type="common">Pink bonnet</name>
    <name type="synonym">Agaricus rosellus</name>
    <dbReference type="NCBI Taxonomy" id="1033263"/>
    <lineage>
        <taxon>Eukaryota</taxon>
        <taxon>Fungi</taxon>
        <taxon>Dikarya</taxon>
        <taxon>Basidiomycota</taxon>
        <taxon>Agaricomycotina</taxon>
        <taxon>Agaricomycetes</taxon>
        <taxon>Agaricomycetidae</taxon>
        <taxon>Agaricales</taxon>
        <taxon>Marasmiineae</taxon>
        <taxon>Mycenaceae</taxon>
        <taxon>Mycena</taxon>
    </lineage>
</organism>
<feature type="region of interest" description="Disordered" evidence="1">
    <location>
        <begin position="1"/>
        <end position="55"/>
    </location>
</feature>
<feature type="compositionally biased region" description="Basic and acidic residues" evidence="1">
    <location>
        <begin position="18"/>
        <end position="34"/>
    </location>
</feature>
<sequence length="122" mass="13537">MSADMPENPKCRQSVIERAPKVKQESRDAHKATSESKSASRSRVQRLGAGRERQQRQWRYIGPTFLFCAGPPPSSILSPVQRSSVPVPLLRFRTPPLVLASRYCPAAIDRLIIAPITIVTAT</sequence>